<dbReference type="InterPro" id="IPR002716">
    <property type="entry name" value="PIN_dom"/>
</dbReference>
<dbReference type="Gene3D" id="3.40.50.1010">
    <property type="entry name" value="5'-nuclease"/>
    <property type="match status" value="1"/>
</dbReference>
<proteinExistence type="predicted"/>
<dbReference type="PANTHER" id="PTHR35901">
    <property type="entry name" value="RIBONUCLEASE VAPC3"/>
    <property type="match status" value="1"/>
</dbReference>
<feature type="domain" description="PIN" evidence="2">
    <location>
        <begin position="3"/>
        <end position="119"/>
    </location>
</feature>
<dbReference type="InterPro" id="IPR044153">
    <property type="entry name" value="PIN_Pae0151-like"/>
</dbReference>
<dbReference type="SUPFAM" id="SSF88723">
    <property type="entry name" value="PIN domain-like"/>
    <property type="match status" value="1"/>
</dbReference>
<dbReference type="CDD" id="cd09873">
    <property type="entry name" value="PIN_Pae0151-like"/>
    <property type="match status" value="1"/>
</dbReference>
<dbReference type="InterPro" id="IPR051619">
    <property type="entry name" value="TypeII_TA_RNase_PINc/VapC"/>
</dbReference>
<reference evidence="3" key="1">
    <citation type="submission" date="2020-05" db="EMBL/GenBank/DDBJ databases">
        <authorList>
            <person name="Chiriac C."/>
            <person name="Salcher M."/>
            <person name="Ghai R."/>
            <person name="Kavagutti S V."/>
        </authorList>
    </citation>
    <scope>NUCLEOTIDE SEQUENCE</scope>
</reference>
<gene>
    <name evidence="3" type="ORF">UFOPK3402_01325</name>
</gene>
<accession>A0A6J7ENT5</accession>
<sequence length="130" mass="14471">MLVPDASCLIEALIDGPLRLGVLQRLASDPDQMAPHILDIEVLGVIIGFSRRGLIDETSSRRALFELKQWPCERVPHGPFLERAWELRHNVRGWDAVYVAVAEAFDATLLTKDGRLARATGPRCSIELIS</sequence>
<dbReference type="AlphaFoldDB" id="A0A6J7ENT5"/>
<organism evidence="3">
    <name type="scientific">freshwater metagenome</name>
    <dbReference type="NCBI Taxonomy" id="449393"/>
    <lineage>
        <taxon>unclassified sequences</taxon>
        <taxon>metagenomes</taxon>
        <taxon>ecological metagenomes</taxon>
    </lineage>
</organism>
<dbReference type="PANTHER" id="PTHR35901:SF1">
    <property type="entry name" value="EXONUCLEASE VAPC9"/>
    <property type="match status" value="1"/>
</dbReference>
<protein>
    <submittedName>
        <fullName evidence="3">Unannotated protein</fullName>
    </submittedName>
</protein>
<name>A0A6J7ENT5_9ZZZZ</name>
<evidence type="ECO:0000259" key="2">
    <source>
        <dbReference type="Pfam" id="PF01850"/>
    </source>
</evidence>
<evidence type="ECO:0000313" key="3">
    <source>
        <dbReference type="EMBL" id="CAB4881173.1"/>
    </source>
</evidence>
<dbReference type="Pfam" id="PF01850">
    <property type="entry name" value="PIN"/>
    <property type="match status" value="1"/>
</dbReference>
<evidence type="ECO:0000256" key="1">
    <source>
        <dbReference type="ARBA" id="ARBA00022842"/>
    </source>
</evidence>
<keyword evidence="1" id="KW-0460">Magnesium</keyword>
<dbReference type="EMBL" id="CAFBLS010000169">
    <property type="protein sequence ID" value="CAB4881173.1"/>
    <property type="molecule type" value="Genomic_DNA"/>
</dbReference>
<dbReference type="InterPro" id="IPR029060">
    <property type="entry name" value="PIN-like_dom_sf"/>
</dbReference>